<evidence type="ECO:0000256" key="2">
    <source>
        <dbReference type="ARBA" id="ARBA00022448"/>
    </source>
</evidence>
<organism evidence="15 16">
    <name type="scientific">Oceanipulchritudo coccoides</name>
    <dbReference type="NCBI Taxonomy" id="2706888"/>
    <lineage>
        <taxon>Bacteria</taxon>
        <taxon>Pseudomonadati</taxon>
        <taxon>Verrucomicrobiota</taxon>
        <taxon>Opitutia</taxon>
        <taxon>Puniceicoccales</taxon>
        <taxon>Oceanipulchritudinaceae</taxon>
        <taxon>Oceanipulchritudo</taxon>
    </lineage>
</organism>
<feature type="binding site" evidence="12">
    <location>
        <position position="605"/>
    </location>
    <ligand>
        <name>FAD</name>
        <dbReference type="ChEBI" id="CHEBI:57692"/>
    </ligand>
</feature>
<dbReference type="InterPro" id="IPR029039">
    <property type="entry name" value="Flavoprotein-like_sf"/>
</dbReference>
<comment type="catalytic activity">
    <reaction evidence="11">
        <text>hydrogen sulfide + 3 NADP(+) + 3 H2O = sulfite + 3 NADPH + 4 H(+)</text>
        <dbReference type="Rhea" id="RHEA:13801"/>
        <dbReference type="ChEBI" id="CHEBI:15377"/>
        <dbReference type="ChEBI" id="CHEBI:15378"/>
        <dbReference type="ChEBI" id="CHEBI:17359"/>
        <dbReference type="ChEBI" id="CHEBI:29919"/>
        <dbReference type="ChEBI" id="CHEBI:57783"/>
        <dbReference type="ChEBI" id="CHEBI:58349"/>
        <dbReference type="EC" id="1.8.1.2"/>
    </reaction>
</comment>
<comment type="cofactor">
    <cofactor evidence="12">
        <name>FAD</name>
        <dbReference type="ChEBI" id="CHEBI:57692"/>
    </cofactor>
    <text evidence="12">Binds 1 FAD per subunit.</text>
</comment>
<accession>A0A6B2LZ26</accession>
<evidence type="ECO:0000256" key="1">
    <source>
        <dbReference type="ARBA" id="ARBA00012604"/>
    </source>
</evidence>
<feature type="binding site" evidence="12">
    <location>
        <begin position="531"/>
        <end position="535"/>
    </location>
    <ligand>
        <name>NADP(+)</name>
        <dbReference type="ChEBI" id="CHEBI:58349"/>
    </ligand>
</feature>
<dbReference type="PANTHER" id="PTHR19384">
    <property type="entry name" value="NITRIC OXIDE SYNTHASE-RELATED"/>
    <property type="match status" value="1"/>
</dbReference>
<gene>
    <name evidence="15" type="ORF">G0Q06_05445</name>
</gene>
<keyword evidence="8" id="KW-0249">Electron transport</keyword>
<dbReference type="InterPro" id="IPR010199">
    <property type="entry name" value="CysJ"/>
</dbReference>
<dbReference type="InterPro" id="IPR039261">
    <property type="entry name" value="FNR_nucleotide-bd"/>
</dbReference>
<dbReference type="GO" id="GO:0010181">
    <property type="term" value="F:FMN binding"/>
    <property type="evidence" value="ECO:0007669"/>
    <property type="project" value="InterPro"/>
</dbReference>
<evidence type="ECO:0000313" key="15">
    <source>
        <dbReference type="EMBL" id="NDV61888.1"/>
    </source>
</evidence>
<feature type="domain" description="Flavodoxin-like" evidence="13">
    <location>
        <begin position="64"/>
        <end position="202"/>
    </location>
</feature>
<feature type="binding site" evidence="12">
    <location>
        <begin position="392"/>
        <end position="395"/>
    </location>
    <ligand>
        <name>FAD</name>
        <dbReference type="ChEBI" id="CHEBI:57692"/>
    </ligand>
</feature>
<dbReference type="GO" id="GO:0005829">
    <property type="term" value="C:cytosol"/>
    <property type="evidence" value="ECO:0007669"/>
    <property type="project" value="TreeGrafter"/>
</dbReference>
<dbReference type="InterPro" id="IPR017927">
    <property type="entry name" value="FAD-bd_FR_type"/>
</dbReference>
<dbReference type="InterPro" id="IPR023173">
    <property type="entry name" value="NADPH_Cyt_P450_Rdtase_alpha"/>
</dbReference>
<dbReference type="Gene3D" id="3.40.50.80">
    <property type="entry name" value="Nucleotide-binding domain of ferredoxin-NADP reductase (FNR) module"/>
    <property type="match status" value="1"/>
</dbReference>
<protein>
    <recommendedName>
        <fullName evidence="1">assimilatory sulfite reductase (NADPH)</fullName>
        <ecNumber evidence="1">1.8.1.2</ecNumber>
    </recommendedName>
</protein>
<evidence type="ECO:0000256" key="8">
    <source>
        <dbReference type="ARBA" id="ARBA00022982"/>
    </source>
</evidence>
<keyword evidence="9 15" id="KW-0560">Oxidoreductase</keyword>
<reference evidence="15 16" key="1">
    <citation type="submission" date="2020-02" db="EMBL/GenBank/DDBJ databases">
        <title>Albibacoteraceae fam. nov., the first described family within the subdivision 4 Verrucomicrobia.</title>
        <authorList>
            <person name="Xi F."/>
        </authorList>
    </citation>
    <scope>NUCLEOTIDE SEQUENCE [LARGE SCALE GENOMIC DNA]</scope>
    <source>
        <strain evidence="15 16">CK1056</strain>
    </source>
</reference>
<dbReference type="PANTHER" id="PTHR19384:SF128">
    <property type="entry name" value="NADPH OXIDOREDUCTASE A"/>
    <property type="match status" value="1"/>
</dbReference>
<evidence type="ECO:0000256" key="5">
    <source>
        <dbReference type="ARBA" id="ARBA00022643"/>
    </source>
</evidence>
<dbReference type="EMBL" id="JAAGNX010000001">
    <property type="protein sequence ID" value="NDV61888.1"/>
    <property type="molecule type" value="Genomic_DNA"/>
</dbReference>
<dbReference type="Pfam" id="PF00667">
    <property type="entry name" value="FAD_binding_1"/>
    <property type="match status" value="1"/>
</dbReference>
<feature type="binding site" evidence="12">
    <location>
        <begin position="410"/>
        <end position="412"/>
    </location>
    <ligand>
        <name>FAD</name>
        <dbReference type="ChEBI" id="CHEBI:57692"/>
    </ligand>
</feature>
<dbReference type="GO" id="GO:0004783">
    <property type="term" value="F:sulfite reductase (NADPH) activity"/>
    <property type="evidence" value="ECO:0007669"/>
    <property type="project" value="UniProtKB-EC"/>
</dbReference>
<dbReference type="PROSITE" id="PS51384">
    <property type="entry name" value="FAD_FR"/>
    <property type="match status" value="1"/>
</dbReference>
<evidence type="ECO:0000259" key="13">
    <source>
        <dbReference type="PROSITE" id="PS50902"/>
    </source>
</evidence>
<keyword evidence="7 12" id="KW-0521">NADP</keyword>
<sequence length="605" mass="67393">MSKSPTSLPENAPFGQKQKEALNSLISTLDASQTAWLSGFLAGLGQEKGEGASGHSSETSAVPMTILYGSESGNAEGCADEAANLAKNAGFKVSVCDMADYDRSNLPKEENVLVIVSTWGEGDPPEGAVDFHEYFMSDAAPRFKQTNFAVFALGDTSYAEFCECGKQFDRRFSELGATRILDRVDSDVDYEEPFSKWLGLAIPKFVDATGAGQAGKAPSVAVMDNSSIAKDVPVFGKKNPFQAPLKTFINLNGRGSAKETCHLEFSLEGSGLSYEPGDVVGVFPRNCPEVVEDFLKVTGLRADEQVEDAQQVLNEVLATRHDLTSLNALLLKKYAPIAKNKQLDAFLQPDKKEDVKEWLWGREIRDMFLEFPPEKKLDTAQILGLLRKMPPRLYSIASSLRAHPDEVHLTVGSVEYQAHDRHRKGVCSTYLNQRIKPGDTVSLYTHHNKNFFLPENGETPIIMIGPGTGIAPFRAFVEERDALGQKGKNWLFFGDQHFNTDFLYQLEWTNYLKKGVLDRLDVAFSRDTDHKIYVQHRMKEKARDIYAWMQEGAYFYVCGDANRMAKDVHQALIQIYAEEGGLALDAAEIAVKELQKSKRYQRDVY</sequence>
<feature type="binding site" evidence="12">
    <location>
        <position position="324"/>
    </location>
    <ligand>
        <name>FAD</name>
        <dbReference type="ChEBI" id="CHEBI:57692"/>
    </ligand>
</feature>
<feature type="binding site" evidence="12">
    <location>
        <begin position="525"/>
        <end position="526"/>
    </location>
    <ligand>
        <name>NADP(+)</name>
        <dbReference type="ChEBI" id="CHEBI:58349"/>
    </ligand>
</feature>
<dbReference type="Gene3D" id="3.40.50.360">
    <property type="match status" value="1"/>
</dbReference>
<dbReference type="InterPro" id="IPR001709">
    <property type="entry name" value="Flavoprot_Pyr_Nucl_cyt_Rdtase"/>
</dbReference>
<evidence type="ECO:0000256" key="9">
    <source>
        <dbReference type="ARBA" id="ARBA00023002"/>
    </source>
</evidence>
<dbReference type="CDD" id="cd06199">
    <property type="entry name" value="SiR"/>
    <property type="match status" value="1"/>
</dbReference>
<dbReference type="EC" id="1.8.1.2" evidence="1"/>
<comment type="caution">
    <text evidence="15">The sequence shown here is derived from an EMBL/GenBank/DDBJ whole genome shotgun (WGS) entry which is preliminary data.</text>
</comment>
<dbReference type="SUPFAM" id="SSF52218">
    <property type="entry name" value="Flavoproteins"/>
    <property type="match status" value="1"/>
</dbReference>
<keyword evidence="3" id="KW-0028">Amino-acid biosynthesis</keyword>
<evidence type="ECO:0000256" key="6">
    <source>
        <dbReference type="ARBA" id="ARBA00022827"/>
    </source>
</evidence>
<feature type="binding site" evidence="12">
    <location>
        <begin position="117"/>
        <end position="120"/>
    </location>
    <ligand>
        <name>FMN</name>
        <dbReference type="ChEBI" id="CHEBI:58210"/>
    </ligand>
</feature>
<evidence type="ECO:0000256" key="11">
    <source>
        <dbReference type="ARBA" id="ARBA00052219"/>
    </source>
</evidence>
<dbReference type="Proteomes" id="UP000478417">
    <property type="component" value="Unassembled WGS sequence"/>
</dbReference>
<feature type="binding site" evidence="12">
    <location>
        <begin position="153"/>
        <end position="162"/>
    </location>
    <ligand>
        <name>FMN</name>
        <dbReference type="ChEBI" id="CHEBI:58210"/>
    </ligand>
</feature>
<keyword evidence="5 12" id="KW-0288">FMN</keyword>
<feature type="binding site" evidence="12">
    <location>
        <position position="416"/>
    </location>
    <ligand>
        <name>FAD</name>
        <dbReference type="ChEBI" id="CHEBI:57692"/>
    </ligand>
</feature>
<dbReference type="PROSITE" id="PS50902">
    <property type="entry name" value="FLAVODOXIN_LIKE"/>
    <property type="match status" value="1"/>
</dbReference>
<feature type="domain" description="FAD-binding FR-type" evidence="14">
    <location>
        <begin position="238"/>
        <end position="454"/>
    </location>
</feature>
<dbReference type="InterPro" id="IPR001433">
    <property type="entry name" value="OxRdtase_FAD/NAD-bd"/>
</dbReference>
<dbReference type="InterPro" id="IPR001094">
    <property type="entry name" value="Flavdoxin-like"/>
</dbReference>
<keyword evidence="16" id="KW-1185">Reference proteome</keyword>
<dbReference type="InterPro" id="IPR008254">
    <property type="entry name" value="Flavodoxin/NO_synth"/>
</dbReference>
<dbReference type="GO" id="GO:0019344">
    <property type="term" value="P:cysteine biosynthetic process"/>
    <property type="evidence" value="ECO:0007669"/>
    <property type="project" value="UniProtKB-KW"/>
</dbReference>
<feature type="binding site" evidence="12">
    <location>
        <position position="567"/>
    </location>
    <ligand>
        <name>NADP(+)</name>
        <dbReference type="ChEBI" id="CHEBI:58349"/>
    </ligand>
</feature>
<evidence type="ECO:0000256" key="12">
    <source>
        <dbReference type="PIRSR" id="PIRSR000207-1"/>
    </source>
</evidence>
<keyword evidence="10" id="KW-0198">Cysteine biosynthesis</keyword>
<evidence type="ECO:0000256" key="7">
    <source>
        <dbReference type="ARBA" id="ARBA00022857"/>
    </source>
</evidence>
<evidence type="ECO:0000256" key="10">
    <source>
        <dbReference type="ARBA" id="ARBA00023192"/>
    </source>
</evidence>
<dbReference type="Pfam" id="PF00175">
    <property type="entry name" value="NAD_binding_1"/>
    <property type="match status" value="1"/>
</dbReference>
<dbReference type="PRINTS" id="PR00369">
    <property type="entry name" value="FLAVODOXIN"/>
</dbReference>
<dbReference type="AlphaFoldDB" id="A0A6B2LZ26"/>
<dbReference type="Pfam" id="PF00258">
    <property type="entry name" value="Flavodoxin_1"/>
    <property type="match status" value="1"/>
</dbReference>
<keyword evidence="4" id="KW-0285">Flavoprotein</keyword>
<evidence type="ECO:0000313" key="16">
    <source>
        <dbReference type="Proteomes" id="UP000478417"/>
    </source>
</evidence>
<dbReference type="GO" id="GO:0050660">
    <property type="term" value="F:flavin adenine dinucleotide binding"/>
    <property type="evidence" value="ECO:0007669"/>
    <property type="project" value="InterPro"/>
</dbReference>
<dbReference type="Gene3D" id="2.40.30.10">
    <property type="entry name" value="Translation factors"/>
    <property type="match status" value="1"/>
</dbReference>
<dbReference type="InterPro" id="IPR003097">
    <property type="entry name" value="CysJ-like_FAD-binding"/>
</dbReference>
<dbReference type="PIRSF" id="PIRSF000207">
    <property type="entry name" value="SiR-FP_CysJ"/>
    <property type="match status" value="1"/>
</dbReference>
<name>A0A6B2LZ26_9BACT</name>
<evidence type="ECO:0000259" key="14">
    <source>
        <dbReference type="PROSITE" id="PS51384"/>
    </source>
</evidence>
<proteinExistence type="predicted"/>
<evidence type="ECO:0000256" key="3">
    <source>
        <dbReference type="ARBA" id="ARBA00022605"/>
    </source>
</evidence>
<dbReference type="InterPro" id="IPR017938">
    <property type="entry name" value="Riboflavin_synthase-like_b-brl"/>
</dbReference>
<keyword evidence="2" id="KW-0813">Transport</keyword>
<comment type="cofactor">
    <cofactor evidence="12">
        <name>FMN</name>
        <dbReference type="ChEBI" id="CHEBI:58210"/>
    </cofactor>
    <text evidence="12">Binds 1 FMN per subunit.</text>
</comment>
<dbReference type="SUPFAM" id="SSF63380">
    <property type="entry name" value="Riboflavin synthase domain-like"/>
    <property type="match status" value="1"/>
</dbReference>
<dbReference type="FunFam" id="3.40.50.80:FF:000001">
    <property type="entry name" value="NADPH--cytochrome P450 reductase 1"/>
    <property type="match status" value="1"/>
</dbReference>
<dbReference type="NCBIfam" id="TIGR01931">
    <property type="entry name" value="cysJ"/>
    <property type="match status" value="1"/>
</dbReference>
<feature type="binding site" evidence="12">
    <location>
        <begin position="425"/>
        <end position="428"/>
    </location>
    <ligand>
        <name>FAD</name>
        <dbReference type="ChEBI" id="CHEBI:57692"/>
    </ligand>
</feature>
<keyword evidence="6 12" id="KW-0274">FAD</keyword>
<evidence type="ECO:0000256" key="4">
    <source>
        <dbReference type="ARBA" id="ARBA00022630"/>
    </source>
</evidence>
<dbReference type="RefSeq" id="WP_163963217.1">
    <property type="nucleotide sequence ID" value="NZ_JAAGNX010000001.1"/>
</dbReference>
<dbReference type="PRINTS" id="PR00371">
    <property type="entry name" value="FPNCR"/>
</dbReference>
<dbReference type="Gene3D" id="1.20.990.10">
    <property type="entry name" value="NADPH-cytochrome p450 Reductase, Chain A, domain 3"/>
    <property type="match status" value="1"/>
</dbReference>
<dbReference type="SUPFAM" id="SSF52343">
    <property type="entry name" value="Ferredoxin reductase-like, C-terminal NADP-linked domain"/>
    <property type="match status" value="1"/>
</dbReference>